<keyword evidence="3" id="KW-1185">Reference proteome</keyword>
<dbReference type="Proteomes" id="UP000188268">
    <property type="component" value="Unassembled WGS sequence"/>
</dbReference>
<sequence length="31" mass="3512">MAKPDNNHRQCLENSNTQLLKAIETPKSTKT</sequence>
<feature type="compositionally biased region" description="Basic and acidic residues" evidence="1">
    <location>
        <begin position="1"/>
        <end position="11"/>
    </location>
</feature>
<dbReference type="AlphaFoldDB" id="A0A1R3JZL6"/>
<protein>
    <submittedName>
        <fullName evidence="2">Uncharacterized protein</fullName>
    </submittedName>
</protein>
<dbReference type="EMBL" id="AWWV01006673">
    <property type="protein sequence ID" value="OMP00289.1"/>
    <property type="molecule type" value="Genomic_DNA"/>
</dbReference>
<organism evidence="2 3">
    <name type="scientific">Corchorus capsularis</name>
    <name type="common">Jute</name>
    <dbReference type="NCBI Taxonomy" id="210143"/>
    <lineage>
        <taxon>Eukaryota</taxon>
        <taxon>Viridiplantae</taxon>
        <taxon>Streptophyta</taxon>
        <taxon>Embryophyta</taxon>
        <taxon>Tracheophyta</taxon>
        <taxon>Spermatophyta</taxon>
        <taxon>Magnoliopsida</taxon>
        <taxon>eudicotyledons</taxon>
        <taxon>Gunneridae</taxon>
        <taxon>Pentapetalae</taxon>
        <taxon>rosids</taxon>
        <taxon>malvids</taxon>
        <taxon>Malvales</taxon>
        <taxon>Malvaceae</taxon>
        <taxon>Grewioideae</taxon>
        <taxon>Apeibeae</taxon>
        <taxon>Corchorus</taxon>
    </lineage>
</organism>
<accession>A0A1R3JZL6</accession>
<reference evidence="2 3" key="1">
    <citation type="submission" date="2013-09" db="EMBL/GenBank/DDBJ databases">
        <title>Corchorus capsularis genome sequencing.</title>
        <authorList>
            <person name="Alam M."/>
            <person name="Haque M.S."/>
            <person name="Islam M.S."/>
            <person name="Emdad E.M."/>
            <person name="Islam M.M."/>
            <person name="Ahmed B."/>
            <person name="Halim A."/>
            <person name="Hossen Q.M.M."/>
            <person name="Hossain M.Z."/>
            <person name="Ahmed R."/>
            <person name="Khan M.M."/>
            <person name="Islam R."/>
            <person name="Rashid M.M."/>
            <person name="Khan S.A."/>
            <person name="Rahman M.S."/>
            <person name="Alam M."/>
        </authorList>
    </citation>
    <scope>NUCLEOTIDE SEQUENCE [LARGE SCALE GENOMIC DNA]</scope>
    <source>
        <strain evidence="3">cv. CVL-1</strain>
        <tissue evidence="2">Whole seedling</tissue>
    </source>
</reference>
<dbReference type="Gramene" id="OMP00289">
    <property type="protein sequence ID" value="OMP00289"/>
    <property type="gene ID" value="CCACVL1_03401"/>
</dbReference>
<evidence type="ECO:0000256" key="1">
    <source>
        <dbReference type="SAM" id="MobiDB-lite"/>
    </source>
</evidence>
<proteinExistence type="predicted"/>
<gene>
    <name evidence="2" type="ORF">CCACVL1_03401</name>
</gene>
<evidence type="ECO:0000313" key="3">
    <source>
        <dbReference type="Proteomes" id="UP000188268"/>
    </source>
</evidence>
<evidence type="ECO:0000313" key="2">
    <source>
        <dbReference type="EMBL" id="OMP00289.1"/>
    </source>
</evidence>
<feature type="region of interest" description="Disordered" evidence="1">
    <location>
        <begin position="1"/>
        <end position="31"/>
    </location>
</feature>
<comment type="caution">
    <text evidence="2">The sequence shown here is derived from an EMBL/GenBank/DDBJ whole genome shotgun (WGS) entry which is preliminary data.</text>
</comment>
<name>A0A1R3JZL6_COCAP</name>